<reference evidence="6 7" key="1">
    <citation type="submission" date="2017-10" db="EMBL/GenBank/DDBJ databases">
        <title>Genomics of the genus Arcobacter.</title>
        <authorList>
            <person name="Perez-Cataluna A."/>
            <person name="Figueras M.J."/>
        </authorList>
    </citation>
    <scope>NUCLEOTIDE SEQUENCE [LARGE SCALE GENOMIC DNA]</scope>
    <source>
        <strain evidence="6 7">CECT 8993</strain>
    </source>
</reference>
<dbReference type="GO" id="GO:0006284">
    <property type="term" value="P:base-excision repair"/>
    <property type="evidence" value="ECO:0007669"/>
    <property type="project" value="InterPro"/>
</dbReference>
<evidence type="ECO:0000256" key="3">
    <source>
        <dbReference type="ARBA" id="ARBA00023004"/>
    </source>
</evidence>
<dbReference type="PANTHER" id="PTHR10359:SF19">
    <property type="entry name" value="DNA REPAIR GLYCOSYLASE MJ1434-RELATED"/>
    <property type="match status" value="1"/>
</dbReference>
<dbReference type="EMBL" id="PDKJ01000004">
    <property type="protein sequence ID" value="RXJ69027.1"/>
    <property type="molecule type" value="Genomic_DNA"/>
</dbReference>
<dbReference type="Proteomes" id="UP000290172">
    <property type="component" value="Unassembled WGS sequence"/>
</dbReference>
<dbReference type="CDD" id="cd00056">
    <property type="entry name" value="ENDO3c"/>
    <property type="match status" value="1"/>
</dbReference>
<evidence type="ECO:0000259" key="5">
    <source>
        <dbReference type="SMART" id="SM00478"/>
    </source>
</evidence>
<evidence type="ECO:0000256" key="2">
    <source>
        <dbReference type="ARBA" id="ARBA00022723"/>
    </source>
</evidence>
<dbReference type="SMART" id="SM00478">
    <property type="entry name" value="ENDO3c"/>
    <property type="match status" value="1"/>
</dbReference>
<keyword evidence="2" id="KW-0479">Metal-binding</keyword>
<dbReference type="GO" id="GO:0046872">
    <property type="term" value="F:metal ion binding"/>
    <property type="evidence" value="ECO:0007669"/>
    <property type="project" value="UniProtKB-KW"/>
</dbReference>
<dbReference type="Pfam" id="PF00730">
    <property type="entry name" value="HhH-GPD"/>
    <property type="match status" value="1"/>
</dbReference>
<proteinExistence type="predicted"/>
<gene>
    <name evidence="6" type="ORF">CRV08_06235</name>
</gene>
<evidence type="ECO:0000313" key="7">
    <source>
        <dbReference type="Proteomes" id="UP000290172"/>
    </source>
</evidence>
<evidence type="ECO:0000313" key="6">
    <source>
        <dbReference type="EMBL" id="RXJ69027.1"/>
    </source>
</evidence>
<dbReference type="InterPro" id="IPR011257">
    <property type="entry name" value="DNA_glycosylase"/>
</dbReference>
<dbReference type="Gene3D" id="1.10.340.30">
    <property type="entry name" value="Hypothetical protein, domain 2"/>
    <property type="match status" value="1"/>
</dbReference>
<dbReference type="NCBIfam" id="NF010494">
    <property type="entry name" value="PRK13913.1"/>
    <property type="match status" value="1"/>
</dbReference>
<dbReference type="SUPFAM" id="SSF48150">
    <property type="entry name" value="DNA-glycosylase"/>
    <property type="match status" value="1"/>
</dbReference>
<keyword evidence="3" id="KW-0408">Iron</keyword>
<name>A0A4Q0YET4_9BACT</name>
<dbReference type="GO" id="GO:0003824">
    <property type="term" value="F:catalytic activity"/>
    <property type="evidence" value="ECO:0007669"/>
    <property type="project" value="InterPro"/>
</dbReference>
<dbReference type="Gene3D" id="1.10.1670.10">
    <property type="entry name" value="Helix-hairpin-Helix base-excision DNA repair enzymes (C-terminal)"/>
    <property type="match status" value="1"/>
</dbReference>
<evidence type="ECO:0000256" key="4">
    <source>
        <dbReference type="ARBA" id="ARBA00023014"/>
    </source>
</evidence>
<dbReference type="InterPro" id="IPR003265">
    <property type="entry name" value="HhH-GPD_domain"/>
</dbReference>
<comment type="caution">
    <text evidence="6">The sequence shown here is derived from an EMBL/GenBank/DDBJ whole genome shotgun (WGS) entry which is preliminary data.</text>
</comment>
<organism evidence="6 7">
    <name type="scientific">Halarcobacter ebronensis</name>
    <dbReference type="NCBI Taxonomy" id="1462615"/>
    <lineage>
        <taxon>Bacteria</taxon>
        <taxon>Pseudomonadati</taxon>
        <taxon>Campylobacterota</taxon>
        <taxon>Epsilonproteobacteria</taxon>
        <taxon>Campylobacterales</taxon>
        <taxon>Arcobacteraceae</taxon>
        <taxon>Halarcobacter</taxon>
    </lineage>
</organism>
<dbReference type="InterPro" id="IPR023170">
    <property type="entry name" value="HhH_base_excis_C"/>
</dbReference>
<protein>
    <submittedName>
        <fullName evidence="6">3-methyladenine DNA glycosylase</fullName>
    </submittedName>
</protein>
<dbReference type="GO" id="GO:0051539">
    <property type="term" value="F:4 iron, 4 sulfur cluster binding"/>
    <property type="evidence" value="ECO:0007669"/>
    <property type="project" value="UniProtKB-KW"/>
</dbReference>
<dbReference type="PANTHER" id="PTHR10359">
    <property type="entry name" value="A/G-SPECIFIC ADENINE GLYCOSYLASE/ENDONUCLEASE III"/>
    <property type="match status" value="1"/>
</dbReference>
<dbReference type="AlphaFoldDB" id="A0A4Q0YET4"/>
<sequence>MQLSNEISNSYELLEFLKKQNLLKEEPSYWWPSSSDFEILIGAILTQNTKWTNVEKSLENLKRLNIFSLENFLKIDLTLLTEAIAPSGFKNQKSQRLKLLAKNILEEFGSFDNFCQRVNREWLLEQKGIGFETADAILCYACHQEFMVVDKYTQKLVSYMGFEFETYEDLQAWCEYGINENLDKIFELYGYEISLNKLYCRFHGKIIEFMKSNRLKARVKE</sequence>
<dbReference type="PIRSF" id="PIRSF001435">
    <property type="entry name" value="Nth"/>
    <property type="match status" value="1"/>
</dbReference>
<feature type="domain" description="HhH-GPD" evidence="5">
    <location>
        <begin position="45"/>
        <end position="188"/>
    </location>
</feature>
<keyword evidence="1" id="KW-0004">4Fe-4S</keyword>
<keyword evidence="4" id="KW-0411">Iron-sulfur</keyword>
<dbReference type="RefSeq" id="WP_128980192.1">
    <property type="nucleotide sequence ID" value="NZ_PDKJ01000004.1"/>
</dbReference>
<accession>A0A4Q0YET4</accession>
<evidence type="ECO:0000256" key="1">
    <source>
        <dbReference type="ARBA" id="ARBA00022485"/>
    </source>
</evidence>